<keyword evidence="2" id="KW-0418">Kinase</keyword>
<dbReference type="GO" id="GO:0016301">
    <property type="term" value="F:kinase activity"/>
    <property type="evidence" value="ECO:0007669"/>
    <property type="project" value="UniProtKB-KW"/>
</dbReference>
<name>A0A4R3L0U2_9BACL</name>
<keyword evidence="3" id="KW-1185">Reference proteome</keyword>
<evidence type="ECO:0000313" key="2">
    <source>
        <dbReference type="EMBL" id="TCS92812.1"/>
    </source>
</evidence>
<dbReference type="Pfam" id="PF13581">
    <property type="entry name" value="HATPase_c_2"/>
    <property type="match status" value="1"/>
</dbReference>
<dbReference type="AlphaFoldDB" id="A0A4R3L0U2"/>
<reference evidence="2 3" key="1">
    <citation type="submission" date="2019-03" db="EMBL/GenBank/DDBJ databases">
        <title>Genomic Encyclopedia of Type Strains, Phase IV (KMG-IV): sequencing the most valuable type-strain genomes for metagenomic binning, comparative biology and taxonomic classification.</title>
        <authorList>
            <person name="Goeker M."/>
        </authorList>
    </citation>
    <scope>NUCLEOTIDE SEQUENCE [LARGE SCALE GENOMIC DNA]</scope>
    <source>
        <strain evidence="2 3">DSM 45707</strain>
    </source>
</reference>
<comment type="caution">
    <text evidence="2">The sequence shown here is derived from an EMBL/GenBank/DDBJ whole genome shotgun (WGS) entry which is preliminary data.</text>
</comment>
<evidence type="ECO:0000313" key="3">
    <source>
        <dbReference type="Proteomes" id="UP000294937"/>
    </source>
</evidence>
<gene>
    <name evidence="2" type="ORF">EDD58_11039</name>
</gene>
<dbReference type="SUPFAM" id="SSF55874">
    <property type="entry name" value="ATPase domain of HSP90 chaperone/DNA topoisomerase II/histidine kinase"/>
    <property type="match status" value="1"/>
</dbReference>
<dbReference type="InterPro" id="IPR003594">
    <property type="entry name" value="HATPase_dom"/>
</dbReference>
<keyword evidence="2" id="KW-0808">Transferase</keyword>
<protein>
    <submittedName>
        <fullName evidence="2">Serine/threonine-protein kinase RsbT</fullName>
    </submittedName>
</protein>
<evidence type="ECO:0000259" key="1">
    <source>
        <dbReference type="Pfam" id="PF13581"/>
    </source>
</evidence>
<accession>A0A4R3L0U2</accession>
<feature type="domain" description="Histidine kinase/HSP90-like ATPase" evidence="1">
    <location>
        <begin position="13"/>
        <end position="126"/>
    </location>
</feature>
<sequence>MRKTFQIDYEWDIVPIRSDVREMAKEVGFDDLDQARIVQSISELARNVIQHAERGTLTIFKVKEDERVGLRIQVKDLGPGIPDFDQLMRHQSRQIGEASGLQQVGLLMDELISIPVELGTCVEATKWVKPSRVVE</sequence>
<dbReference type="Proteomes" id="UP000294937">
    <property type="component" value="Unassembled WGS sequence"/>
</dbReference>
<dbReference type="RefSeq" id="WP_165875980.1">
    <property type="nucleotide sequence ID" value="NZ_SMAG01000010.1"/>
</dbReference>
<organism evidence="2 3">
    <name type="scientific">Hazenella coriacea</name>
    <dbReference type="NCBI Taxonomy" id="1179467"/>
    <lineage>
        <taxon>Bacteria</taxon>
        <taxon>Bacillati</taxon>
        <taxon>Bacillota</taxon>
        <taxon>Bacilli</taxon>
        <taxon>Bacillales</taxon>
        <taxon>Thermoactinomycetaceae</taxon>
        <taxon>Hazenella</taxon>
    </lineage>
</organism>
<proteinExistence type="predicted"/>
<dbReference type="Gene3D" id="3.30.565.10">
    <property type="entry name" value="Histidine kinase-like ATPase, C-terminal domain"/>
    <property type="match status" value="1"/>
</dbReference>
<dbReference type="InterPro" id="IPR036890">
    <property type="entry name" value="HATPase_C_sf"/>
</dbReference>
<dbReference type="EMBL" id="SMAG01000010">
    <property type="protein sequence ID" value="TCS92812.1"/>
    <property type="molecule type" value="Genomic_DNA"/>
</dbReference>